<dbReference type="Proteomes" id="UP000318294">
    <property type="component" value="Unassembled WGS sequence"/>
</dbReference>
<keyword evidence="2" id="KW-1185">Reference proteome</keyword>
<accession>A0A554XH38</accession>
<dbReference type="AlphaFoldDB" id="A0A554XH38"/>
<dbReference type="RefSeq" id="WP_144327922.1">
    <property type="nucleotide sequence ID" value="NZ_VJON01000010.1"/>
</dbReference>
<reference evidence="1 2" key="1">
    <citation type="submission" date="2019-07" db="EMBL/GenBank/DDBJ databases">
        <title>Tepidimonas charontis SPSP-6 draft genome.</title>
        <authorList>
            <person name="Da Costa M.S."/>
            <person name="Froufe H.J.C."/>
            <person name="Egas C."/>
            <person name="Albuquerque L."/>
        </authorList>
    </citation>
    <scope>NUCLEOTIDE SEQUENCE [LARGE SCALE GENOMIC DNA]</scope>
    <source>
        <strain evidence="1 2">SPSP-6</strain>
    </source>
</reference>
<name>A0A554XH38_9BURK</name>
<proteinExistence type="predicted"/>
<sequence>MDIQDQDIRNATAVEIAKTLAAQTGIFLTKKDLESISKLEEIAHKQRRLILRNRWNTEAGQKWAKSAGKLVRNSADADDHSTKLSISTEIALGAVEIKIKKGAIPEVAKTLAEKITRLQGVVVDNSALLEIRESEVSACGESDEDDEQIFSVDDATESALETFAEIRDLDSYFGEKIPVGYEDVESLIKIAVSELAEERGTVSEITCRKYIFAALRAVLESDPRGKALADEIAKDKSKKIRVLEKPAAWKAISIIVDSLIPDELAQILDFSRLGVAQRYAAIFAAIEGRDIREATKCGDGHAISVIADRGQRAIQAQAKARLQRQGTLARIAMSAAKAGTDAEPISAASQYPVMMRLHTHERQLALFAA</sequence>
<dbReference type="EMBL" id="VJON01000010">
    <property type="protein sequence ID" value="TSE35146.1"/>
    <property type="molecule type" value="Genomic_DNA"/>
</dbReference>
<evidence type="ECO:0000313" key="1">
    <source>
        <dbReference type="EMBL" id="TSE35146.1"/>
    </source>
</evidence>
<protein>
    <submittedName>
        <fullName evidence="1">Uncharacterized protein</fullName>
    </submittedName>
</protein>
<gene>
    <name evidence="1" type="ORF">Tchar_00935</name>
</gene>
<evidence type="ECO:0000313" key="2">
    <source>
        <dbReference type="Proteomes" id="UP000318294"/>
    </source>
</evidence>
<comment type="caution">
    <text evidence="1">The sequence shown here is derived from an EMBL/GenBank/DDBJ whole genome shotgun (WGS) entry which is preliminary data.</text>
</comment>
<organism evidence="1 2">
    <name type="scientific">Tepidimonas charontis</name>
    <dbReference type="NCBI Taxonomy" id="2267262"/>
    <lineage>
        <taxon>Bacteria</taxon>
        <taxon>Pseudomonadati</taxon>
        <taxon>Pseudomonadota</taxon>
        <taxon>Betaproteobacteria</taxon>
        <taxon>Burkholderiales</taxon>
        <taxon>Tepidimonas</taxon>
    </lineage>
</organism>